<dbReference type="RefSeq" id="WP_124796155.1">
    <property type="nucleotide sequence ID" value="NZ_RQYC01000024.1"/>
</dbReference>
<dbReference type="Pfam" id="PF07030">
    <property type="entry name" value="Phage_Mu_Gp36"/>
    <property type="match status" value="1"/>
</dbReference>
<accession>A0A3P2A2H3</accession>
<sequence>MIKLFNYKTCDIARWYLYENGVSEIVEKRYHEAVKWLKEVVKNPAMLGLDALPETKQAGVVVVVPNQPVEWRDV</sequence>
<proteinExistence type="predicted"/>
<comment type="caution">
    <text evidence="1">The sequence shown here is derived from an EMBL/GenBank/DDBJ whole genome shotgun (WGS) entry which is preliminary data.</text>
</comment>
<dbReference type="Proteomes" id="UP000269923">
    <property type="component" value="Unassembled WGS sequence"/>
</dbReference>
<reference evidence="1 2" key="1">
    <citation type="submission" date="2018-11" db="EMBL/GenBank/DDBJ databases">
        <title>Genomes From Bacteria Associated with the Canine Oral Cavity: a Test Case for Automated Genome-Based Taxonomic Assignment.</title>
        <authorList>
            <person name="Coil D.A."/>
            <person name="Jospin G."/>
            <person name="Darling A.E."/>
            <person name="Wallis C."/>
            <person name="Davis I.J."/>
            <person name="Harris S."/>
            <person name="Eisen J.A."/>
            <person name="Holcombe L.J."/>
            <person name="O'Flynn C."/>
        </authorList>
    </citation>
    <scope>NUCLEOTIDE SEQUENCE [LARGE SCALE GENOMIC DNA]</scope>
    <source>
        <strain evidence="1 2">COT-280</strain>
    </source>
</reference>
<dbReference type="EMBL" id="RQYC01000024">
    <property type="protein sequence ID" value="RRD89056.1"/>
    <property type="molecule type" value="Genomic_DNA"/>
</dbReference>
<dbReference type="OrthoDB" id="9812088at2"/>
<organism evidence="1 2">
    <name type="scientific">Conchiformibius steedae</name>
    <dbReference type="NCBI Taxonomy" id="153493"/>
    <lineage>
        <taxon>Bacteria</taxon>
        <taxon>Pseudomonadati</taxon>
        <taxon>Pseudomonadota</taxon>
        <taxon>Betaproteobacteria</taxon>
        <taxon>Neisseriales</taxon>
        <taxon>Neisseriaceae</taxon>
        <taxon>Conchiformibius</taxon>
    </lineage>
</organism>
<evidence type="ECO:0000313" key="2">
    <source>
        <dbReference type="Proteomes" id="UP000269923"/>
    </source>
</evidence>
<dbReference type="STRING" id="1121352.GCA_000620925_01135"/>
<protein>
    <submittedName>
        <fullName evidence="1">DUF1320 domain-containing protein</fullName>
    </submittedName>
</protein>
<dbReference type="AlphaFoldDB" id="A0A3P2A2H3"/>
<name>A0A3P2A2H3_9NEIS</name>
<evidence type="ECO:0000313" key="1">
    <source>
        <dbReference type="EMBL" id="RRD89056.1"/>
    </source>
</evidence>
<gene>
    <name evidence="1" type="ORF">EII21_10165</name>
</gene>
<dbReference type="InterPro" id="IPR009752">
    <property type="entry name" value="Phage_Mu_GpJ"/>
</dbReference>
<keyword evidence="2" id="KW-1185">Reference proteome</keyword>